<dbReference type="NCBIfam" id="TIGR00644">
    <property type="entry name" value="recJ"/>
    <property type="match status" value="1"/>
</dbReference>
<evidence type="ECO:0000259" key="8">
    <source>
        <dbReference type="Pfam" id="PF10141"/>
    </source>
</evidence>
<dbReference type="GO" id="GO:0008409">
    <property type="term" value="F:5'-3' exonuclease activity"/>
    <property type="evidence" value="ECO:0007669"/>
    <property type="project" value="InterPro"/>
</dbReference>
<feature type="domain" description="RecJ OB" evidence="9">
    <location>
        <begin position="454"/>
        <end position="560"/>
    </location>
</feature>
<feature type="domain" description="DDH" evidence="6">
    <location>
        <begin position="81"/>
        <end position="225"/>
    </location>
</feature>
<dbReference type="Gene3D" id="3.90.1640.30">
    <property type="match status" value="1"/>
</dbReference>
<comment type="caution">
    <text evidence="10">The sequence shown here is derived from an EMBL/GenBank/DDBJ whole genome shotgun (WGS) entry which is preliminary data.</text>
</comment>
<dbReference type="PANTHER" id="PTHR30255:SF2">
    <property type="entry name" value="SINGLE-STRANDED-DNA-SPECIFIC EXONUCLEASE RECJ"/>
    <property type="match status" value="1"/>
</dbReference>
<keyword evidence="5 10" id="KW-0269">Exonuclease</keyword>
<gene>
    <name evidence="10" type="primary">recJ</name>
    <name evidence="10" type="ORF">C6P37_13825</name>
</gene>
<reference evidence="10 11" key="1">
    <citation type="submission" date="2018-03" db="EMBL/GenBank/DDBJ databases">
        <authorList>
            <person name="Keele B.F."/>
        </authorList>
    </citation>
    <scope>NUCLEOTIDE SEQUENCE [LARGE SCALE GENOMIC DNA]</scope>
    <source>
        <strain evidence="10">ZCTH4_d</strain>
    </source>
</reference>
<evidence type="ECO:0000313" key="11">
    <source>
        <dbReference type="Proteomes" id="UP000257014"/>
    </source>
</evidence>
<dbReference type="Proteomes" id="UP000257014">
    <property type="component" value="Unassembled WGS sequence"/>
</dbReference>
<dbReference type="Gene3D" id="3.10.310.30">
    <property type="match status" value="1"/>
</dbReference>
<dbReference type="GO" id="GO:0006310">
    <property type="term" value="P:DNA recombination"/>
    <property type="evidence" value="ECO:0007669"/>
    <property type="project" value="InterPro"/>
</dbReference>
<organism evidence="10 11">
    <name type="scientific">Caldibacillus debilis</name>
    <dbReference type="NCBI Taxonomy" id="301148"/>
    <lineage>
        <taxon>Bacteria</taxon>
        <taxon>Bacillati</taxon>
        <taxon>Bacillota</taxon>
        <taxon>Bacilli</taxon>
        <taxon>Bacillales</taxon>
        <taxon>Bacillaceae</taxon>
        <taxon>Caldibacillus</taxon>
    </lineage>
</organism>
<dbReference type="InterPro" id="IPR018779">
    <property type="entry name" value="RecJ_C"/>
</dbReference>
<dbReference type="Pfam" id="PF01368">
    <property type="entry name" value="DHH"/>
    <property type="match status" value="1"/>
</dbReference>
<evidence type="ECO:0000256" key="1">
    <source>
        <dbReference type="ARBA" id="ARBA00005915"/>
    </source>
</evidence>
<feature type="domain" description="Single-stranded-DNA-specific exonuclease RecJ C-terminal" evidence="8">
    <location>
        <begin position="567"/>
        <end position="770"/>
    </location>
</feature>
<dbReference type="PANTHER" id="PTHR30255">
    <property type="entry name" value="SINGLE-STRANDED-DNA-SPECIFIC EXONUCLEASE RECJ"/>
    <property type="match status" value="1"/>
</dbReference>
<dbReference type="InterPro" id="IPR038763">
    <property type="entry name" value="DHH_sf"/>
</dbReference>
<evidence type="ECO:0000256" key="2">
    <source>
        <dbReference type="ARBA" id="ARBA00019841"/>
    </source>
</evidence>
<dbReference type="InterPro" id="IPR004610">
    <property type="entry name" value="RecJ"/>
</dbReference>
<dbReference type="InterPro" id="IPR003156">
    <property type="entry name" value="DHHA1_dom"/>
</dbReference>
<evidence type="ECO:0000256" key="3">
    <source>
        <dbReference type="ARBA" id="ARBA00022722"/>
    </source>
</evidence>
<dbReference type="GO" id="GO:0003676">
    <property type="term" value="F:nucleic acid binding"/>
    <property type="evidence" value="ECO:0007669"/>
    <property type="project" value="InterPro"/>
</dbReference>
<comment type="similarity">
    <text evidence="1">Belongs to the RecJ family.</text>
</comment>
<evidence type="ECO:0000256" key="4">
    <source>
        <dbReference type="ARBA" id="ARBA00022801"/>
    </source>
</evidence>
<evidence type="ECO:0000259" key="7">
    <source>
        <dbReference type="Pfam" id="PF02272"/>
    </source>
</evidence>
<dbReference type="SUPFAM" id="SSF64182">
    <property type="entry name" value="DHH phosphoesterases"/>
    <property type="match status" value="1"/>
</dbReference>
<evidence type="ECO:0000259" key="9">
    <source>
        <dbReference type="Pfam" id="PF17768"/>
    </source>
</evidence>
<dbReference type="RefSeq" id="WP_276644310.1">
    <property type="nucleotide sequence ID" value="NZ_QEWE01000027.1"/>
</dbReference>
<sequence>MLEPNTRWVMRRVDEGAVRKLAEQLQIAPLVARILAGRGITDAENARSFLFSDGIFYDPFLLPDMEKSVERIRRAVRDGEKIMIYGDYDADGVTSTYCLLKTLKTLGADVQYYIPDRLSEGYGPNEKAFRRFKEEGIRLIITVDNGISALHEAKVAKESGMDLIITDHHELKDELPDAYGIIHPKRKDSKYPFKDLAGVGVSFKLSSALLGKPPSELLPYAAIGTIADLVPLTGENRWIVKKGIPLLKETKDIGLSALIKNASLDMHQIDENGIAFALAPRLNAPGRLGSANLAVELFLTKDPGTAGELAGELSRINQERQDLVNRITGEAVEQAERLFRERDDKVLVVGDPDWHPGVIGIVASKLVEKFYKPAVVLSYDEENGTAKGSARSIHGFNIYENLAECADLLLHFGGHPMAAGMVLRLEDVDELRSRLNRLADQRLTEEDFIPLTEYDCRASLQEITLDAVEQLEKLAPFGTGNPKPKILVEDVRLSNCRKVGADENHLKTVLQKDPAFLEGIGFDMGPFADHISPLARASVIGELGINEWNSTRKPQIYIKDIAVNEWQLFDCRGNKNLPLWLAKVPEENRKIIVFRETTLAYIRERLDPGAVTNVFSDAEAESAVLDGQNVVLLDLPPTKNRLVKLVQGKRVSRIYAHFYQERDHFFDTVPEREHFKWYYAFLLKNESFDIGRHGRDLAKYRGWTERTVHFMTRVFLELGFIEMEKGIVSVNRSAKKRDLSESAAYRELREHVELEKELLFSTAEQLKNWFDRLLKSKIGEEKIWI</sequence>
<dbReference type="Pfam" id="PF17768">
    <property type="entry name" value="RecJ_OB"/>
    <property type="match status" value="1"/>
</dbReference>
<dbReference type="AlphaFoldDB" id="A0A3E0K0C6"/>
<protein>
    <recommendedName>
        <fullName evidence="2">Single-stranded-DNA-specific exonuclease RecJ</fullName>
    </recommendedName>
</protein>
<evidence type="ECO:0000259" key="6">
    <source>
        <dbReference type="Pfam" id="PF01368"/>
    </source>
</evidence>
<dbReference type="InterPro" id="IPR051673">
    <property type="entry name" value="SSDNA_exonuclease_RecJ"/>
</dbReference>
<keyword evidence="3" id="KW-0540">Nuclease</keyword>
<dbReference type="Pfam" id="PF10141">
    <property type="entry name" value="ssDNA-exonuc_C"/>
    <property type="match status" value="1"/>
</dbReference>
<dbReference type="Pfam" id="PF02272">
    <property type="entry name" value="DHHA1"/>
    <property type="match status" value="1"/>
</dbReference>
<evidence type="ECO:0000313" key="10">
    <source>
        <dbReference type="EMBL" id="REJ26258.1"/>
    </source>
</evidence>
<name>A0A3E0K0C6_9BACI</name>
<dbReference type="InterPro" id="IPR001667">
    <property type="entry name" value="DDH_dom"/>
</dbReference>
<feature type="domain" description="DHHA1" evidence="7">
    <location>
        <begin position="344"/>
        <end position="438"/>
    </location>
</feature>
<proteinExistence type="inferred from homology"/>
<dbReference type="EMBL" id="QEWE01000027">
    <property type="protein sequence ID" value="REJ26258.1"/>
    <property type="molecule type" value="Genomic_DNA"/>
</dbReference>
<dbReference type="GO" id="GO:0006281">
    <property type="term" value="P:DNA repair"/>
    <property type="evidence" value="ECO:0007669"/>
    <property type="project" value="InterPro"/>
</dbReference>
<evidence type="ECO:0000256" key="5">
    <source>
        <dbReference type="ARBA" id="ARBA00022839"/>
    </source>
</evidence>
<keyword evidence="4" id="KW-0378">Hydrolase</keyword>
<dbReference type="InterPro" id="IPR041122">
    <property type="entry name" value="RecJ_OB"/>
</dbReference>
<accession>A0A3E0K0C6</accession>